<evidence type="ECO:0000313" key="1">
    <source>
        <dbReference type="EMBL" id="KKM64516.1"/>
    </source>
</evidence>
<sequence length="89" mass="9847">MRQFKKLSIAPTKITKTGQPAIAVVIDDAQIMVVFSKPEELESLARAFSRVARDLLIQQRKGAAVLYVPRAIDIKEKLILKSNGGQRGN</sequence>
<comment type="caution">
    <text evidence="1">The sequence shown here is derived from an EMBL/GenBank/DDBJ whole genome shotgun (WGS) entry which is preliminary data.</text>
</comment>
<accession>A0A0F9JQ29</accession>
<proteinExistence type="predicted"/>
<reference evidence="1" key="1">
    <citation type="journal article" date="2015" name="Nature">
        <title>Complex archaea that bridge the gap between prokaryotes and eukaryotes.</title>
        <authorList>
            <person name="Spang A."/>
            <person name="Saw J.H."/>
            <person name="Jorgensen S.L."/>
            <person name="Zaremba-Niedzwiedzka K."/>
            <person name="Martijn J."/>
            <person name="Lind A.E."/>
            <person name="van Eijk R."/>
            <person name="Schleper C."/>
            <person name="Guy L."/>
            <person name="Ettema T.J."/>
        </authorList>
    </citation>
    <scope>NUCLEOTIDE SEQUENCE</scope>
</reference>
<protein>
    <submittedName>
        <fullName evidence="1">Uncharacterized protein</fullName>
    </submittedName>
</protein>
<dbReference type="EMBL" id="LAZR01010885">
    <property type="protein sequence ID" value="KKM64516.1"/>
    <property type="molecule type" value="Genomic_DNA"/>
</dbReference>
<name>A0A0F9JQ29_9ZZZZ</name>
<dbReference type="AlphaFoldDB" id="A0A0F9JQ29"/>
<organism evidence="1">
    <name type="scientific">marine sediment metagenome</name>
    <dbReference type="NCBI Taxonomy" id="412755"/>
    <lineage>
        <taxon>unclassified sequences</taxon>
        <taxon>metagenomes</taxon>
        <taxon>ecological metagenomes</taxon>
    </lineage>
</organism>
<gene>
    <name evidence="1" type="ORF">LCGC14_1500650</name>
</gene>